<feature type="transmembrane region" description="Helical" evidence="2">
    <location>
        <begin position="88"/>
        <end position="107"/>
    </location>
</feature>
<accession>A0A812BT70</accession>
<evidence type="ECO:0000256" key="1">
    <source>
        <dbReference type="SAM" id="MobiDB-lite"/>
    </source>
</evidence>
<feature type="transmembrane region" description="Helical" evidence="2">
    <location>
        <begin position="54"/>
        <end position="76"/>
    </location>
</feature>
<organism evidence="3 4">
    <name type="scientific">Acanthosepion pharaonis</name>
    <name type="common">Pharaoh cuttlefish</name>
    <name type="synonym">Sepia pharaonis</name>
    <dbReference type="NCBI Taxonomy" id="158019"/>
    <lineage>
        <taxon>Eukaryota</taxon>
        <taxon>Metazoa</taxon>
        <taxon>Spiralia</taxon>
        <taxon>Lophotrochozoa</taxon>
        <taxon>Mollusca</taxon>
        <taxon>Cephalopoda</taxon>
        <taxon>Coleoidea</taxon>
        <taxon>Decapodiformes</taxon>
        <taxon>Sepiida</taxon>
        <taxon>Sepiina</taxon>
        <taxon>Sepiidae</taxon>
        <taxon>Acanthosepion</taxon>
    </lineage>
</organism>
<feature type="transmembrane region" description="Helical" evidence="2">
    <location>
        <begin position="119"/>
        <end position="137"/>
    </location>
</feature>
<protein>
    <submittedName>
        <fullName evidence="3">Uncharacterized protein</fullName>
    </submittedName>
</protein>
<keyword evidence="4" id="KW-1185">Reference proteome</keyword>
<sequence length="621" mass="69383">MFLRYVDRISGCYSLASYHQSQIIRQWNFPTLFSRRGGVFPPPVARHPLSLGPFFSNFSFGGSSFPLSLGLSSPFFESPNFFFPLPPFFFFLFSSLFLKSICFPFFIFPKIFDFPHSGLFLPPFFKFFKTFFPLPFLQGGVSARFSMKNPNPRGVNFNHCLFSGNRPFPFFWGPPPLPFSTKLPSLFVFLGLGDFPFLFISQTRYLALPWAQIRVLPLFLHSFPFLSPGSGAFTLFHPGDPLPFTPRGSPPLPQSGKLSGPSFPGPTSQIPHHQGKIFKTPLPPGSPSLFRGPPFALSLSAFCNLFFHRRCFSPDQSPFSPPPFPQIFVLGFFPGGTVFLPGAYLGNPPSPFKNHPFFKFCPSPGDPGTPFPRFKLWGGPSRKPPFFGVLVARPPSQIFFSKVFSLSRGTPPFSPGFPPPFFFFPNGPPPSFLGGGPPPKPPQTPGGFKRFTSPFGGLPLFPPRPPSLPSISPGVLPTLFPTLFWEATPFLGPQPRFFFLFWGPPGWAPSRQLLEFFFLPGGVSPPFELSPFPLGPQKGFSQVLWPPPVAASFLPAIKRPLSPTSFPRNPPFSPFSYPRFRKLHVRKNFFRGEKKKGPTTTPFFFFPPGFILLILQRGIVF</sequence>
<dbReference type="EMBL" id="CAHIKZ030000823">
    <property type="protein sequence ID" value="CAE1240376.1"/>
    <property type="molecule type" value="Genomic_DNA"/>
</dbReference>
<proteinExistence type="predicted"/>
<evidence type="ECO:0000313" key="4">
    <source>
        <dbReference type="Proteomes" id="UP000597762"/>
    </source>
</evidence>
<dbReference type="Proteomes" id="UP000597762">
    <property type="component" value="Unassembled WGS sequence"/>
</dbReference>
<gene>
    <name evidence="3" type="ORF">SPHA_22274</name>
</gene>
<evidence type="ECO:0000313" key="3">
    <source>
        <dbReference type="EMBL" id="CAE1240376.1"/>
    </source>
</evidence>
<keyword evidence="2" id="KW-0812">Transmembrane</keyword>
<feature type="transmembrane region" description="Helical" evidence="2">
    <location>
        <begin position="183"/>
        <end position="201"/>
    </location>
</feature>
<feature type="region of interest" description="Disordered" evidence="1">
    <location>
        <begin position="246"/>
        <end position="276"/>
    </location>
</feature>
<evidence type="ECO:0000256" key="2">
    <source>
        <dbReference type="SAM" id="Phobius"/>
    </source>
</evidence>
<feature type="transmembrane region" description="Helical" evidence="2">
    <location>
        <begin position="213"/>
        <end position="236"/>
    </location>
</feature>
<dbReference type="AlphaFoldDB" id="A0A812BT70"/>
<reference evidence="3" key="1">
    <citation type="submission" date="2021-01" db="EMBL/GenBank/DDBJ databases">
        <authorList>
            <person name="Li R."/>
            <person name="Bekaert M."/>
        </authorList>
    </citation>
    <scope>NUCLEOTIDE SEQUENCE</scope>
    <source>
        <strain evidence="3">Farmed</strain>
    </source>
</reference>
<keyword evidence="2" id="KW-1133">Transmembrane helix</keyword>
<comment type="caution">
    <text evidence="3">The sequence shown here is derived from an EMBL/GenBank/DDBJ whole genome shotgun (WGS) entry which is preliminary data.</text>
</comment>
<name>A0A812BT70_ACAPH</name>
<keyword evidence="2" id="KW-0472">Membrane</keyword>